<dbReference type="RefSeq" id="WP_303522033.1">
    <property type="nucleotide sequence ID" value="NZ_JAUOQO010000225.1"/>
</dbReference>
<dbReference type="SUPFAM" id="SSF53067">
    <property type="entry name" value="Actin-like ATPase domain"/>
    <property type="match status" value="1"/>
</dbReference>
<evidence type="ECO:0000256" key="3">
    <source>
        <dbReference type="ARBA" id="ARBA00022777"/>
    </source>
</evidence>
<comment type="caution">
    <text evidence="5">The sequence shown here is derived from an EMBL/GenBank/DDBJ whole genome shotgun (WGS) entry which is preliminary data.</text>
</comment>
<feature type="non-terminal residue" evidence="5">
    <location>
        <position position="78"/>
    </location>
</feature>
<name>A0AAW7YWJ2_9STAP</name>
<evidence type="ECO:0000259" key="4">
    <source>
        <dbReference type="Pfam" id="PF00370"/>
    </source>
</evidence>
<dbReference type="GO" id="GO:0005975">
    <property type="term" value="P:carbohydrate metabolic process"/>
    <property type="evidence" value="ECO:0007669"/>
    <property type="project" value="InterPro"/>
</dbReference>
<reference evidence="5" key="1">
    <citation type="submission" date="2023-07" db="EMBL/GenBank/DDBJ databases">
        <title>Genome content predicts the carbon catabolic preferences of heterotrophic bacteria.</title>
        <authorList>
            <person name="Gralka M."/>
        </authorList>
    </citation>
    <scope>NUCLEOTIDE SEQUENCE</scope>
    <source>
        <strain evidence="5">E2R20</strain>
    </source>
</reference>
<evidence type="ECO:0000313" key="5">
    <source>
        <dbReference type="EMBL" id="MDO6575115.1"/>
    </source>
</evidence>
<accession>A0AAW7YWJ2</accession>
<gene>
    <name evidence="5" type="ORF">Q4528_13450</name>
</gene>
<evidence type="ECO:0000313" key="6">
    <source>
        <dbReference type="Proteomes" id="UP001170310"/>
    </source>
</evidence>
<dbReference type="EMBL" id="JAUOQO010000225">
    <property type="protein sequence ID" value="MDO6575115.1"/>
    <property type="molecule type" value="Genomic_DNA"/>
</dbReference>
<organism evidence="5 6">
    <name type="scientific">Staphylococcus pasteuri_A</name>
    <dbReference type="NCBI Taxonomy" id="3062664"/>
    <lineage>
        <taxon>Bacteria</taxon>
        <taxon>Bacillati</taxon>
        <taxon>Bacillota</taxon>
        <taxon>Bacilli</taxon>
        <taxon>Bacillales</taxon>
        <taxon>Staphylococcaceae</taxon>
        <taxon>Staphylococcus</taxon>
    </lineage>
</organism>
<protein>
    <submittedName>
        <fullName evidence="5">FGGY family carbohydrate kinase</fullName>
    </submittedName>
</protein>
<dbReference type="AlphaFoldDB" id="A0AAW7YWJ2"/>
<evidence type="ECO:0000256" key="1">
    <source>
        <dbReference type="ARBA" id="ARBA00009156"/>
    </source>
</evidence>
<keyword evidence="6" id="KW-1185">Reference proteome</keyword>
<keyword evidence="3 5" id="KW-0418">Kinase</keyword>
<dbReference type="InterPro" id="IPR050406">
    <property type="entry name" value="FGGY_Carb_Kinase"/>
</dbReference>
<dbReference type="GO" id="GO:0016301">
    <property type="term" value="F:kinase activity"/>
    <property type="evidence" value="ECO:0007669"/>
    <property type="project" value="UniProtKB-KW"/>
</dbReference>
<dbReference type="PANTHER" id="PTHR43095">
    <property type="entry name" value="SUGAR KINASE"/>
    <property type="match status" value="1"/>
</dbReference>
<dbReference type="Proteomes" id="UP001170310">
    <property type="component" value="Unassembled WGS sequence"/>
</dbReference>
<dbReference type="PANTHER" id="PTHR43095:SF5">
    <property type="entry name" value="XYLULOSE KINASE"/>
    <property type="match status" value="1"/>
</dbReference>
<comment type="similarity">
    <text evidence="1">Belongs to the FGGY kinase family.</text>
</comment>
<dbReference type="InterPro" id="IPR043129">
    <property type="entry name" value="ATPase_NBD"/>
</dbReference>
<evidence type="ECO:0000256" key="2">
    <source>
        <dbReference type="ARBA" id="ARBA00022679"/>
    </source>
</evidence>
<sequence length="78" mass="7995">MEAAIAELRAGCPGFAELRGIGVAGQMHGATLLDDSGAVLRPCILWNGQRSHSEAADLDATDGVRAISGNIVFPGFTA</sequence>
<dbReference type="InterPro" id="IPR018484">
    <property type="entry name" value="FGGY_N"/>
</dbReference>
<feature type="domain" description="Carbohydrate kinase FGGY N-terminal" evidence="4">
    <location>
        <begin position="18"/>
        <end position="78"/>
    </location>
</feature>
<dbReference type="Gene3D" id="3.30.420.40">
    <property type="match status" value="1"/>
</dbReference>
<dbReference type="Pfam" id="PF00370">
    <property type="entry name" value="FGGY_N"/>
    <property type="match status" value="1"/>
</dbReference>
<keyword evidence="2" id="KW-0808">Transferase</keyword>
<proteinExistence type="inferred from homology"/>